<gene>
    <name evidence="5" type="primary">mobB</name>
    <name evidence="5" type="ORF">K8U77_06265</name>
</gene>
<evidence type="ECO:0000313" key="5">
    <source>
        <dbReference type="EMBL" id="HJF65702.1"/>
    </source>
</evidence>
<organism evidence="5 6">
    <name type="scientific">Slackia equolifaciens</name>
    <dbReference type="NCBI Taxonomy" id="498718"/>
    <lineage>
        <taxon>Bacteria</taxon>
        <taxon>Bacillati</taxon>
        <taxon>Actinomycetota</taxon>
        <taxon>Coriobacteriia</taxon>
        <taxon>Eggerthellales</taxon>
        <taxon>Eggerthellaceae</taxon>
        <taxon>Slackia</taxon>
    </lineage>
</organism>
<keyword evidence="1" id="KW-0342">GTP-binding</keyword>
<dbReference type="Gene3D" id="3.40.50.300">
    <property type="entry name" value="P-loop containing nucleotide triphosphate hydrolases"/>
    <property type="match status" value="1"/>
</dbReference>
<dbReference type="GO" id="GO:0016779">
    <property type="term" value="F:nucleotidyltransferase activity"/>
    <property type="evidence" value="ECO:0007669"/>
    <property type="project" value="UniProtKB-ARBA"/>
</dbReference>
<dbReference type="InterPro" id="IPR013482">
    <property type="entry name" value="Molybde_CF_guanTrfase"/>
</dbReference>
<evidence type="ECO:0000259" key="3">
    <source>
        <dbReference type="Pfam" id="PF03205"/>
    </source>
</evidence>
<dbReference type="AlphaFoldDB" id="A0A9D3A1J8"/>
<sequence>MTLIYTRPSPAVAFVGRHNSGKTTLIEKVIAHLAAQGVDVGSVKHHGHCGFDIDYPGKDSYRHRRAGSHDVVIVAPDLMARVTELDREPECDEVVASMPGHDIVIVEGYRQSGLDTIEVMRSANERDSEAIEEFVDRGTVRGGVPVVVATDSERAAQAARGRGIAAFGLDDVPGIAAYLQERYVRPKVTVAIQAGGESRRMGRSKATVPFLGRPLLERIAMRLAPVADELLITTNEPQNLGFLDDLDLGCPVRLATDVYDVRGALRGICTALSSATYPLVALVACDMVFASPALVYSQARIAQREGVDAVIPRNANGYEPFHALYRVDACLPAAEEALKRGDSRAKDFFGDIRMREFTRDEVKDAAPFGGCFVNVNTPEELAHAEKMIQENGDR</sequence>
<dbReference type="Gene3D" id="3.90.550.10">
    <property type="entry name" value="Spore Coat Polysaccharide Biosynthesis Protein SpsA, Chain A"/>
    <property type="match status" value="1"/>
</dbReference>
<dbReference type="InterPro" id="IPR025877">
    <property type="entry name" value="MobA-like_NTP_Trfase"/>
</dbReference>
<feature type="domain" description="Molybdopterin-guanine dinucleotide biosynthesis protein B (MobB)" evidence="3">
    <location>
        <begin position="12"/>
        <end position="129"/>
    </location>
</feature>
<evidence type="ECO:0000259" key="4">
    <source>
        <dbReference type="Pfam" id="PF12804"/>
    </source>
</evidence>
<keyword evidence="1" id="KW-0547">Nucleotide-binding</keyword>
<comment type="caution">
    <text evidence="5">The sequence shown here is derived from an EMBL/GenBank/DDBJ whole genome shotgun (WGS) entry which is preliminary data.</text>
</comment>
<reference evidence="5" key="1">
    <citation type="journal article" date="2021" name="PeerJ">
        <title>Extensive microbial diversity within the chicken gut microbiome revealed by metagenomics and culture.</title>
        <authorList>
            <person name="Gilroy R."/>
            <person name="Ravi A."/>
            <person name="Getino M."/>
            <person name="Pursley I."/>
            <person name="Horton D.L."/>
            <person name="Alikhan N.F."/>
            <person name="Baker D."/>
            <person name="Gharbi K."/>
            <person name="Hall N."/>
            <person name="Watson M."/>
            <person name="Adriaenssens E.M."/>
            <person name="Foster-Nyarko E."/>
            <person name="Jarju S."/>
            <person name="Secka A."/>
            <person name="Antonio M."/>
            <person name="Oren A."/>
            <person name="Chaudhuri R.R."/>
            <person name="La Ragione R."/>
            <person name="Hildebrand F."/>
            <person name="Pallen M.J."/>
        </authorList>
    </citation>
    <scope>NUCLEOTIDE SEQUENCE</scope>
    <source>
        <strain evidence="5">ChiGjej6B6-11269</strain>
    </source>
</reference>
<name>A0A9D3A1J8_9ACTN</name>
<dbReference type="SUPFAM" id="SSF53448">
    <property type="entry name" value="Nucleotide-diphospho-sugar transferases"/>
    <property type="match status" value="1"/>
</dbReference>
<dbReference type="Pfam" id="PF12804">
    <property type="entry name" value="NTP_transf_3"/>
    <property type="match status" value="1"/>
</dbReference>
<dbReference type="InterPro" id="IPR029044">
    <property type="entry name" value="Nucleotide-diphossugar_trans"/>
</dbReference>
<feature type="domain" description="MobA-like NTP transferase" evidence="4">
    <location>
        <begin position="191"/>
        <end position="349"/>
    </location>
</feature>
<dbReference type="CDD" id="cd03116">
    <property type="entry name" value="MobB"/>
    <property type="match status" value="1"/>
</dbReference>
<evidence type="ECO:0000313" key="6">
    <source>
        <dbReference type="Proteomes" id="UP000786989"/>
    </source>
</evidence>
<evidence type="ECO:0000256" key="2">
    <source>
        <dbReference type="ARBA" id="ARBA00023150"/>
    </source>
</evidence>
<dbReference type="EMBL" id="DYWI01000117">
    <property type="protein sequence ID" value="HJF65702.1"/>
    <property type="molecule type" value="Genomic_DNA"/>
</dbReference>
<keyword evidence="2" id="KW-0501">Molybdenum cofactor biosynthesis</keyword>
<reference evidence="5" key="2">
    <citation type="submission" date="2021-09" db="EMBL/GenBank/DDBJ databases">
        <authorList>
            <person name="Gilroy R."/>
        </authorList>
    </citation>
    <scope>NUCLEOTIDE SEQUENCE</scope>
    <source>
        <strain evidence="5">ChiGjej6B6-11269</strain>
    </source>
</reference>
<dbReference type="NCBIfam" id="TIGR00176">
    <property type="entry name" value="mobB"/>
    <property type="match status" value="1"/>
</dbReference>
<dbReference type="InterPro" id="IPR027417">
    <property type="entry name" value="P-loop_NTPase"/>
</dbReference>
<dbReference type="SUPFAM" id="SSF52540">
    <property type="entry name" value="P-loop containing nucleoside triphosphate hydrolases"/>
    <property type="match status" value="1"/>
</dbReference>
<dbReference type="GO" id="GO:0005525">
    <property type="term" value="F:GTP binding"/>
    <property type="evidence" value="ECO:0007669"/>
    <property type="project" value="UniProtKB-KW"/>
</dbReference>
<dbReference type="PANTHER" id="PTHR40072">
    <property type="entry name" value="MOLYBDOPTERIN-GUANINE DINUCLEOTIDE BIOSYNTHESIS ADAPTER PROTEIN-RELATED"/>
    <property type="match status" value="1"/>
</dbReference>
<dbReference type="Proteomes" id="UP000786989">
    <property type="component" value="Unassembled WGS sequence"/>
</dbReference>
<dbReference type="GO" id="GO:0006777">
    <property type="term" value="P:Mo-molybdopterin cofactor biosynthetic process"/>
    <property type="evidence" value="ECO:0007669"/>
    <property type="project" value="UniProtKB-KW"/>
</dbReference>
<dbReference type="InterPro" id="IPR052539">
    <property type="entry name" value="MGD_biosynthesis_adapter"/>
</dbReference>
<accession>A0A9D3A1J8</accession>
<dbReference type="Pfam" id="PF03205">
    <property type="entry name" value="MobB"/>
    <property type="match status" value="1"/>
</dbReference>
<dbReference type="PANTHER" id="PTHR40072:SF1">
    <property type="entry name" value="MOLYBDOPTERIN-GUANINE DINUCLEOTIDE BIOSYNTHESIS ADAPTER PROTEIN"/>
    <property type="match status" value="1"/>
</dbReference>
<protein>
    <submittedName>
        <fullName evidence="5">Molybdopterin-guanine dinucleotide biosynthesis protein B</fullName>
    </submittedName>
</protein>
<evidence type="ECO:0000256" key="1">
    <source>
        <dbReference type="ARBA" id="ARBA00023134"/>
    </source>
</evidence>
<dbReference type="InterPro" id="IPR004435">
    <property type="entry name" value="MobB_dom"/>
</dbReference>
<dbReference type="CDD" id="cd02503">
    <property type="entry name" value="MobA"/>
    <property type="match status" value="1"/>
</dbReference>
<proteinExistence type="predicted"/>